<feature type="compositionally biased region" description="Basic and acidic residues" evidence="1">
    <location>
        <begin position="121"/>
        <end position="145"/>
    </location>
</feature>
<reference evidence="2 3" key="1">
    <citation type="submission" date="2018-06" db="EMBL/GenBank/DDBJ databases">
        <title>A transcriptomic atlas of mushroom development highlights an independent origin of complex multicellularity.</title>
        <authorList>
            <consortium name="DOE Joint Genome Institute"/>
            <person name="Krizsan K."/>
            <person name="Almasi E."/>
            <person name="Merenyi Z."/>
            <person name="Sahu N."/>
            <person name="Viragh M."/>
            <person name="Koszo T."/>
            <person name="Mondo S."/>
            <person name="Kiss B."/>
            <person name="Balint B."/>
            <person name="Kues U."/>
            <person name="Barry K."/>
            <person name="Hegedus J.C."/>
            <person name="Henrissat B."/>
            <person name="Johnson J."/>
            <person name="Lipzen A."/>
            <person name="Ohm R."/>
            <person name="Nagy I."/>
            <person name="Pangilinan J."/>
            <person name="Yan J."/>
            <person name="Xiong Y."/>
            <person name="Grigoriev I.V."/>
            <person name="Hibbett D.S."/>
            <person name="Nagy L.G."/>
        </authorList>
    </citation>
    <scope>NUCLEOTIDE SEQUENCE [LARGE SCALE GENOMIC DNA]</scope>
    <source>
        <strain evidence="2 3">SZMC22713</strain>
    </source>
</reference>
<evidence type="ECO:0000256" key="1">
    <source>
        <dbReference type="SAM" id="MobiDB-lite"/>
    </source>
</evidence>
<feature type="compositionally biased region" description="Low complexity" evidence="1">
    <location>
        <begin position="197"/>
        <end position="215"/>
    </location>
</feature>
<dbReference type="VEuPathDB" id="FungiDB:BD410DRAFT_846625"/>
<dbReference type="OrthoDB" id="3249663at2759"/>
<dbReference type="AlphaFoldDB" id="A0A4Y7PEN2"/>
<protein>
    <submittedName>
        <fullName evidence="2">Uncharacterized protein</fullName>
    </submittedName>
</protein>
<feature type="compositionally biased region" description="Gly residues" evidence="1">
    <location>
        <begin position="105"/>
        <end position="119"/>
    </location>
</feature>
<evidence type="ECO:0000313" key="2">
    <source>
        <dbReference type="EMBL" id="TDL13775.1"/>
    </source>
</evidence>
<dbReference type="EMBL" id="ML170466">
    <property type="protein sequence ID" value="TDL13775.1"/>
    <property type="molecule type" value="Genomic_DNA"/>
</dbReference>
<feature type="region of interest" description="Disordered" evidence="1">
    <location>
        <begin position="53"/>
        <end position="215"/>
    </location>
</feature>
<sequence>MTEYTSSPEAIDAYLTACSRTRPLTHTPAHPQHPPDAPQFYCSPSFAGSERVQSEWNGGIGGGDSYYVPSDGETEESLPPKMVLQYEGRTVVVGPDRDRDREPGSGSGGGAGGGGGGAGGRHKERDDARHEQSCSIREQREREQDAANPNGDEELRLGLGLTSGRRKRERHGSGMSGGPFVPSRSPEDIIVKLPAGSNYQSSASNSRSTSHASHE</sequence>
<accession>A0A4Y7PEN2</accession>
<evidence type="ECO:0000313" key="3">
    <source>
        <dbReference type="Proteomes" id="UP000294933"/>
    </source>
</evidence>
<name>A0A4Y7PEN2_9AGAM</name>
<gene>
    <name evidence="2" type="ORF">BD410DRAFT_846625</name>
</gene>
<organism evidence="2 3">
    <name type="scientific">Rickenella mellea</name>
    <dbReference type="NCBI Taxonomy" id="50990"/>
    <lineage>
        <taxon>Eukaryota</taxon>
        <taxon>Fungi</taxon>
        <taxon>Dikarya</taxon>
        <taxon>Basidiomycota</taxon>
        <taxon>Agaricomycotina</taxon>
        <taxon>Agaricomycetes</taxon>
        <taxon>Hymenochaetales</taxon>
        <taxon>Rickenellaceae</taxon>
        <taxon>Rickenella</taxon>
    </lineage>
</organism>
<dbReference type="Proteomes" id="UP000294933">
    <property type="component" value="Unassembled WGS sequence"/>
</dbReference>
<keyword evidence="3" id="KW-1185">Reference proteome</keyword>
<proteinExistence type="predicted"/>